<accession>A0A1N7J644</accession>
<reference evidence="3" key="1">
    <citation type="submission" date="2017-01" db="EMBL/GenBank/DDBJ databases">
        <authorList>
            <person name="Varghese N."/>
            <person name="Submissions S."/>
        </authorList>
    </citation>
    <scope>NUCLEOTIDE SEQUENCE [LARGE SCALE GENOMIC DNA]</scope>
    <source>
        <strain evidence="3">DSM 22306</strain>
    </source>
</reference>
<evidence type="ECO:0000313" key="3">
    <source>
        <dbReference type="Proteomes" id="UP000185999"/>
    </source>
</evidence>
<keyword evidence="3" id="KW-1185">Reference proteome</keyword>
<keyword evidence="1" id="KW-0472">Membrane</keyword>
<feature type="transmembrane region" description="Helical" evidence="1">
    <location>
        <begin position="86"/>
        <end position="113"/>
    </location>
</feature>
<evidence type="ECO:0000256" key="1">
    <source>
        <dbReference type="SAM" id="Phobius"/>
    </source>
</evidence>
<sequence length="115" mass="12209">MQFIIMLITFIGIVLFLVYPVKFSAEALGADNTGFGRCFFAVIASVFISTFTESIGISALIQLVITLAGTAVVFSFLLGAKLVQGFIIALLSTLIQFGLTFALIGLGSMFGLLKS</sequence>
<keyword evidence="1" id="KW-1133">Transmembrane helix</keyword>
<dbReference type="AlphaFoldDB" id="A0A1N7J644"/>
<gene>
    <name evidence="2" type="ORF">SAMN05421760_101658</name>
</gene>
<dbReference type="RefSeq" id="WP_143773476.1">
    <property type="nucleotide sequence ID" value="NZ_FTOE01000001.1"/>
</dbReference>
<evidence type="ECO:0000313" key="2">
    <source>
        <dbReference type="EMBL" id="SIS44711.1"/>
    </source>
</evidence>
<feature type="transmembrane region" description="Helical" evidence="1">
    <location>
        <begin position="59"/>
        <end position="80"/>
    </location>
</feature>
<keyword evidence="1" id="KW-0812">Transmembrane</keyword>
<proteinExistence type="predicted"/>
<protein>
    <submittedName>
        <fullName evidence="2">Uncharacterized protein</fullName>
    </submittedName>
</protein>
<name>A0A1N7J644_9GAMM</name>
<dbReference type="Proteomes" id="UP000185999">
    <property type="component" value="Unassembled WGS sequence"/>
</dbReference>
<feature type="transmembrane region" description="Helical" evidence="1">
    <location>
        <begin position="34"/>
        <end position="52"/>
    </location>
</feature>
<dbReference type="EMBL" id="FTOE01000001">
    <property type="protein sequence ID" value="SIS44711.1"/>
    <property type="molecule type" value="Genomic_DNA"/>
</dbReference>
<organism evidence="2 3">
    <name type="scientific">Neptunomonas antarctica</name>
    <dbReference type="NCBI Taxonomy" id="619304"/>
    <lineage>
        <taxon>Bacteria</taxon>
        <taxon>Pseudomonadati</taxon>
        <taxon>Pseudomonadota</taxon>
        <taxon>Gammaproteobacteria</taxon>
        <taxon>Oceanospirillales</taxon>
        <taxon>Oceanospirillaceae</taxon>
        <taxon>Neptunomonas</taxon>
    </lineage>
</organism>